<protein>
    <submittedName>
        <fullName evidence="3">BXRF1</fullName>
    </submittedName>
</protein>
<organism evidence="3">
    <name type="scientific">Epstein-Barr virus (strain GD1)</name>
    <name type="common">HHV-4</name>
    <name type="synonym">Human gammaherpesvirus 4</name>
    <dbReference type="NCBI Taxonomy" id="10376"/>
    <lineage>
        <taxon>Viruses</taxon>
        <taxon>Duplodnaviria</taxon>
        <taxon>Heunggongvirae</taxon>
        <taxon>Peploviricota</taxon>
        <taxon>Herviviricetes</taxon>
        <taxon>Herpesvirales</taxon>
        <taxon>Orthoherpesviridae</taxon>
        <taxon>Gammaherpesvirinae</taxon>
        <taxon>Lymphocryptovirus</taxon>
        <taxon>Lymphocryptovirus humangamma4</taxon>
    </lineage>
</organism>
<reference evidence="3" key="1">
    <citation type="journal article" date="2018" name="Int. J. Cancer">
        <title>High risk Epstein-Barr virus variants characterized by distinct polymorphisms in the EBER locus are strongly associated with nasopharyngeal carcinoma.</title>
        <authorList>
            <person name="Hui K.F."/>
            <person name="Chan T.F."/>
            <person name="Yang W."/>
            <person name="Shen J.J."/>
            <person name="Lam K.P."/>
            <person name="Kwok H."/>
            <person name="Sham P.C."/>
            <person name="Tsao S.W."/>
            <person name="Kwong D.L."/>
            <person name="Lung M.L."/>
            <person name="Chiang A.K."/>
        </authorList>
    </citation>
    <scope>NUCLEOTIDE SEQUENCE</scope>
    <source>
        <strain evidence="3">HKHD4</strain>
        <strain evidence="2">HKHD74</strain>
    </source>
</reference>
<evidence type="ECO:0000313" key="3">
    <source>
        <dbReference type="EMBL" id="QAQ64806.1"/>
    </source>
</evidence>
<gene>
    <name evidence="3" type="primary">BXRF1</name>
</gene>
<dbReference type="EMBL" id="MH590443">
    <property type="protein sequence ID" value="QAD37940.1"/>
    <property type="molecule type" value="Genomic_DNA"/>
</dbReference>
<organismHost>
    <name type="scientific">Homo sapiens</name>
    <name type="common">Human</name>
    <dbReference type="NCBI Taxonomy" id="9606"/>
</organismHost>
<dbReference type="EMBL" id="MH590373">
    <property type="protein sequence ID" value="QAQ64806.1"/>
    <property type="molecule type" value="Genomic_DNA"/>
</dbReference>
<feature type="region of interest" description="Disordered" evidence="1">
    <location>
        <begin position="195"/>
        <end position="249"/>
    </location>
</feature>
<proteinExistence type="predicted"/>
<evidence type="ECO:0000256" key="1">
    <source>
        <dbReference type="SAM" id="MobiDB-lite"/>
    </source>
</evidence>
<evidence type="ECO:0000313" key="2">
    <source>
        <dbReference type="EMBL" id="QAD37940.1"/>
    </source>
</evidence>
<sequence length="249" mass="27083">MDPTRGLCALSTHDLAKFHSLPPARKAAGKRAHLRCYSKLLSLKSWEQLASFLSLPPGPTFTDFRLFFEVTLGRRIADCVVVALQPSPRCYIVEFKTAMSNTANPQSVTRKAQRLEGTAQLCDCANFLRTSCPPPVLGSQGLEVLAALVFKNQRSLRTLQVEFPALGQKTLPTSTTGLLNLLSRWQDGALRARLDRPRPTAQGHRPRTHVGPKPSQLTARVPRSARAGRAGGRKGQVGAVGQVCPGAQK</sequence>
<feature type="compositionally biased region" description="Low complexity" evidence="1">
    <location>
        <begin position="219"/>
        <end position="228"/>
    </location>
</feature>
<name>A0A3R5XAP7_EBVG</name>
<dbReference type="InterPro" id="IPR002580">
    <property type="entry name" value="Herpes_UL24"/>
</dbReference>
<accession>A0A3R5XAP7</accession>
<dbReference type="Pfam" id="PF01646">
    <property type="entry name" value="Herpes_UL24"/>
    <property type="match status" value="1"/>
</dbReference>